<dbReference type="Pfam" id="PF13401">
    <property type="entry name" value="AAA_22"/>
    <property type="match status" value="1"/>
</dbReference>
<protein>
    <recommendedName>
        <fullName evidence="2">AAA+ ATPase domain-containing protein</fullName>
    </recommendedName>
</protein>
<gene>
    <name evidence="3" type="ORF">R70211_00313</name>
</gene>
<dbReference type="GO" id="GO:0016887">
    <property type="term" value="F:ATP hydrolysis activity"/>
    <property type="evidence" value="ECO:0007669"/>
    <property type="project" value="InterPro"/>
</dbReference>
<dbReference type="InterPro" id="IPR049945">
    <property type="entry name" value="AAA_22"/>
</dbReference>
<feature type="compositionally biased region" description="Basic and acidic residues" evidence="1">
    <location>
        <begin position="580"/>
        <end position="590"/>
    </location>
</feature>
<evidence type="ECO:0000313" key="3">
    <source>
        <dbReference type="EMBL" id="CAE6858482.1"/>
    </source>
</evidence>
<evidence type="ECO:0000313" key="4">
    <source>
        <dbReference type="Proteomes" id="UP000675121"/>
    </source>
</evidence>
<evidence type="ECO:0000259" key="2">
    <source>
        <dbReference type="SMART" id="SM00382"/>
    </source>
</evidence>
<dbReference type="EMBL" id="CAJNAS010000001">
    <property type="protein sequence ID" value="CAE6858482.1"/>
    <property type="molecule type" value="Genomic_DNA"/>
</dbReference>
<feature type="domain" description="AAA+ ATPase" evidence="2">
    <location>
        <begin position="73"/>
        <end position="389"/>
    </location>
</feature>
<evidence type="ECO:0000256" key="1">
    <source>
        <dbReference type="SAM" id="MobiDB-lite"/>
    </source>
</evidence>
<dbReference type="RefSeq" id="WP_201138656.1">
    <property type="nucleotide sequence ID" value="NZ_CAJNAS010000001.1"/>
</dbReference>
<dbReference type="NCBIfam" id="NF041065">
    <property type="entry name" value="DpdH"/>
    <property type="match status" value="1"/>
</dbReference>
<comment type="caution">
    <text evidence="3">The sequence shown here is derived from an EMBL/GenBank/DDBJ whole genome shotgun (WGS) entry which is preliminary data.</text>
</comment>
<dbReference type="SMART" id="SM00382">
    <property type="entry name" value="AAA"/>
    <property type="match status" value="1"/>
</dbReference>
<name>A0A9N8QU96_9BURK</name>
<organism evidence="3 4">
    <name type="scientific">Paraburkholderia domus</name>
    <dbReference type="NCBI Taxonomy" id="2793075"/>
    <lineage>
        <taxon>Bacteria</taxon>
        <taxon>Pseudomonadati</taxon>
        <taxon>Pseudomonadota</taxon>
        <taxon>Betaproteobacteria</taxon>
        <taxon>Burkholderiales</taxon>
        <taxon>Burkholderiaceae</taxon>
        <taxon>Paraburkholderia</taxon>
    </lineage>
</organism>
<dbReference type="SUPFAM" id="SSF52540">
    <property type="entry name" value="P-loop containing nucleoside triphosphate hydrolases"/>
    <property type="match status" value="1"/>
</dbReference>
<dbReference type="InterPro" id="IPR027417">
    <property type="entry name" value="P-loop_NTPase"/>
</dbReference>
<sequence>MSLLNYWPTAEEVNRCINHEAEGAHDAVLLAVHQPSSLTYQLASTAITSSGEKVPSDEEALFNHLTTNDVPSGAHVVPITGESGVGKSHMVRMLAARLQSVNEEGRYVMIRIPKSASLRKVVELILEKLPEEEYAYVKSEFAKALSEVDVDTAVINFQSQLDIALSELAKELQSKVQADPRNAALKEQLGHARSLPKFFGDPMLVDYFRSDVFPRFVQRAIEGAKATDEQARAEDFHADDFELPRKIDITQAASLTRSYYTLNLTIREGEGRRVAARLLNESNVVDLAIRRLFKLQESLGGMTLQEVILEIRRLLLEQDRELVILVEDFKALTGIQDTLLNVLIQEGVRDGNREFATMRSVIAVTDGYLREKDTIATRAKRVWRVESHLSGDEEVLRRTKALVASYLNAARWGYEELVGHFERSGGVQSRQHARIAPYADHDTTESSVLSAFGVEGEIPLFPFTEQAIEQLARATLTQNNALVFTPRFIIDNVLRALLLSGRPAFERGQFPPPDINAAGTNAEVTQWLASLPVSNDVRERYRRVVTIWGNGPLTAADIGYIPKEVFDAFKLDRPSVEFRRLPTPIRDPDPIKPIIPPPDPEPKADDQGLIDALESWVQKSERLPQTVANRIRQSIASALNERIDWPSERCAKSPITYKQISIPLAGGNANIASDAIEVAADNSDPTGEVRVALTAVTRFYELNGGKTNYAGVDDDLIWIANLADRLMPKALALVRASTRRKLGVALRLLSTNSRILGAIERGRTSASLATFLFSEPQIPVRAAEEAPTEFGEWRAMQEQALRMRPELTQLVASFCGSFQGTGKTPYAMDMILATECFLPESETANLTALDGLSSDLKQAVQAMSEVRVKALACKVSQQASSIRTKVVAELGETFDKQEIVDEIKALADELKESGVWNTEEIGMGHIAFKNMCEDFRSCALRESIAVLAASGEGEEGASEIQLISRMGRFDIHPLIIASRFVEAARKVVRAAEKRAKSLEEQFKGVDPQGTAGEIQTLFQDLVNEMSALGMEGKATCS</sequence>
<feature type="region of interest" description="Disordered" evidence="1">
    <location>
        <begin position="580"/>
        <end position="605"/>
    </location>
</feature>
<dbReference type="InterPro" id="IPR003593">
    <property type="entry name" value="AAA+_ATPase"/>
</dbReference>
<dbReference type="Proteomes" id="UP000675121">
    <property type="component" value="Unassembled WGS sequence"/>
</dbReference>
<dbReference type="AlphaFoldDB" id="A0A9N8QU96"/>
<accession>A0A9N8QU96</accession>
<reference evidence="3" key="1">
    <citation type="submission" date="2021-02" db="EMBL/GenBank/DDBJ databases">
        <authorList>
            <person name="Vanwijnsberghe S."/>
        </authorList>
    </citation>
    <scope>NUCLEOTIDE SEQUENCE</scope>
    <source>
        <strain evidence="3">R-70211</strain>
    </source>
</reference>
<keyword evidence="4" id="KW-1185">Reference proteome</keyword>
<proteinExistence type="predicted"/>